<name>A0ABX7SQY9_9FLAO</name>
<evidence type="ECO:0000313" key="3">
    <source>
        <dbReference type="Proteomes" id="UP000663935"/>
    </source>
</evidence>
<dbReference type="Proteomes" id="UP000663935">
    <property type="component" value="Chromosome"/>
</dbReference>
<proteinExistence type="predicted"/>
<reference evidence="2 3" key="1">
    <citation type="submission" date="2021-03" db="EMBL/GenBank/DDBJ databases">
        <title>Complete genome of Polaribacter_sp.G4M1.</title>
        <authorList>
            <person name="Jeong S.W."/>
            <person name="Bae J.W."/>
        </authorList>
    </citation>
    <scope>NUCLEOTIDE SEQUENCE [LARGE SCALE GENOMIC DNA]</scope>
    <source>
        <strain evidence="2 3">G4M1</strain>
    </source>
</reference>
<evidence type="ECO:0000256" key="1">
    <source>
        <dbReference type="SAM" id="SignalP"/>
    </source>
</evidence>
<dbReference type="PROSITE" id="PS51257">
    <property type="entry name" value="PROKAR_LIPOPROTEIN"/>
    <property type="match status" value="1"/>
</dbReference>
<evidence type="ECO:0008006" key="4">
    <source>
        <dbReference type="Google" id="ProtNLM"/>
    </source>
</evidence>
<evidence type="ECO:0000313" key="2">
    <source>
        <dbReference type="EMBL" id="QTD36652.1"/>
    </source>
</evidence>
<protein>
    <recommendedName>
        <fullName evidence="4">Multidrug transporter</fullName>
    </recommendedName>
</protein>
<organism evidence="2 3">
    <name type="scientific">Polaribacter batillariae</name>
    <dbReference type="NCBI Taxonomy" id="2808900"/>
    <lineage>
        <taxon>Bacteria</taxon>
        <taxon>Pseudomonadati</taxon>
        <taxon>Bacteroidota</taxon>
        <taxon>Flavobacteriia</taxon>
        <taxon>Flavobacteriales</taxon>
        <taxon>Flavobacteriaceae</taxon>
    </lineage>
</organism>
<dbReference type="PANTHER" id="PTHR41339:SF1">
    <property type="entry name" value="SECRETED PROTEIN"/>
    <property type="match status" value="1"/>
</dbReference>
<gene>
    <name evidence="2" type="ORF">JL193_10915</name>
</gene>
<feature type="chain" id="PRO_5045344403" description="Multidrug transporter" evidence="1">
    <location>
        <begin position="23"/>
        <end position="401"/>
    </location>
</feature>
<dbReference type="PANTHER" id="PTHR41339">
    <property type="entry name" value="LIPL48"/>
    <property type="match status" value="1"/>
</dbReference>
<keyword evidence="3" id="KW-1185">Reference proteome</keyword>
<dbReference type="RefSeq" id="WP_207970835.1">
    <property type="nucleotide sequence ID" value="NZ_CP071795.1"/>
</dbReference>
<dbReference type="EMBL" id="CP071795">
    <property type="protein sequence ID" value="QTD36652.1"/>
    <property type="molecule type" value="Genomic_DNA"/>
</dbReference>
<keyword evidence="1" id="KW-0732">Signal</keyword>
<feature type="signal peptide" evidence="1">
    <location>
        <begin position="1"/>
        <end position="22"/>
    </location>
</feature>
<accession>A0ABX7SQY9</accession>
<sequence>MKKSILSIVAIASLVFASCSLSDDDNTPVTGGDVTPQNLAGNLTSDLTLKSGIAHNLTGALLVKDGATLTIEAGTTINALAGGTDVYILVEKGGKLIADGTAANPIKFTSSATNPKAGDWGGIILNGKAPLSRQEGAESNAATEVKNSILFGGSVEDDNSGIMNYVILEYTGARIDDEAEHNGLTLNGVGSGTTLSNIAILNGDDDGIEFFGGTVNASNILVVNAKDDMFDFTQGYVGTCTNLYGIREAGYSAVTSDPRGIEADGNLDGKSSSDINQSNFTINGVTIINNNAVEVVNTANGTEEKGKMTDGIKIRRGATATITNAYLALGTGAAFDDVVDLKDSRGNSTDATSIVGVANTANGLDITDIKNTVSGGATVTLTAGTSGGADKSVFAWTGYSF</sequence>